<evidence type="ECO:0000256" key="1">
    <source>
        <dbReference type="SAM" id="Phobius"/>
    </source>
</evidence>
<keyword evidence="1" id="KW-0472">Membrane</keyword>
<dbReference type="RefSeq" id="WP_254741574.1">
    <property type="nucleotide sequence ID" value="NZ_JANCLU010000008.1"/>
</dbReference>
<evidence type="ECO:0000259" key="2">
    <source>
        <dbReference type="Pfam" id="PF07786"/>
    </source>
</evidence>
<keyword evidence="1" id="KW-1133">Transmembrane helix</keyword>
<gene>
    <name evidence="3" type="ORF">NK718_10655</name>
</gene>
<dbReference type="InterPro" id="IPR012429">
    <property type="entry name" value="HGSNAT_cat"/>
</dbReference>
<keyword evidence="1" id="KW-0812">Transmembrane</keyword>
<reference evidence="3 4" key="1">
    <citation type="submission" date="2022-07" db="EMBL/GenBank/DDBJ databases">
        <authorList>
            <person name="Li W.-J."/>
            <person name="Deng Q.-Q."/>
        </authorList>
    </citation>
    <scope>NUCLEOTIDE SEQUENCE [LARGE SCALE GENOMIC DNA]</scope>
    <source>
        <strain evidence="3 4">SYSU M60028</strain>
    </source>
</reference>
<feature type="transmembrane region" description="Helical" evidence="1">
    <location>
        <begin position="123"/>
        <end position="145"/>
    </location>
</feature>
<protein>
    <submittedName>
        <fullName evidence="3">Heparan-alpha-glucosaminide N-acetyltransferase domain-containing protein</fullName>
    </submittedName>
</protein>
<dbReference type="Proteomes" id="UP001205890">
    <property type="component" value="Unassembled WGS sequence"/>
</dbReference>
<comment type="caution">
    <text evidence="3">The sequence shown here is derived from an EMBL/GenBank/DDBJ whole genome shotgun (WGS) entry which is preliminary data.</text>
</comment>
<dbReference type="PANTHER" id="PTHR40407:SF1">
    <property type="entry name" value="HEPARAN-ALPHA-GLUCOSAMINIDE N-ACETYLTRANSFERASE CATALYTIC DOMAIN-CONTAINING PROTEIN"/>
    <property type="match status" value="1"/>
</dbReference>
<dbReference type="PANTHER" id="PTHR40407">
    <property type="entry name" value="MEMBRANE PROTEIN-LIKE PROTEIN"/>
    <property type="match status" value="1"/>
</dbReference>
<feature type="transmembrane region" description="Helical" evidence="1">
    <location>
        <begin position="97"/>
        <end position="117"/>
    </location>
</feature>
<feature type="transmembrane region" description="Helical" evidence="1">
    <location>
        <begin position="359"/>
        <end position="379"/>
    </location>
</feature>
<keyword evidence="4" id="KW-1185">Reference proteome</keyword>
<feature type="transmembrane region" description="Helical" evidence="1">
    <location>
        <begin position="199"/>
        <end position="218"/>
    </location>
</feature>
<accession>A0ABT1LBV9</accession>
<feature type="domain" description="Heparan-alpha-glucosaminide N-acetyltransferase catalytic" evidence="2">
    <location>
        <begin position="20"/>
        <end position="230"/>
    </location>
</feature>
<dbReference type="EMBL" id="JANCLU010000008">
    <property type="protein sequence ID" value="MCP8938977.1"/>
    <property type="molecule type" value="Genomic_DNA"/>
</dbReference>
<feature type="transmembrane region" description="Helical" evidence="1">
    <location>
        <begin position="280"/>
        <end position="297"/>
    </location>
</feature>
<evidence type="ECO:0000313" key="4">
    <source>
        <dbReference type="Proteomes" id="UP001205890"/>
    </source>
</evidence>
<feature type="transmembrane region" description="Helical" evidence="1">
    <location>
        <begin position="230"/>
        <end position="248"/>
    </location>
</feature>
<organism evidence="3 4">
    <name type="scientific">Alsobacter ponti</name>
    <dbReference type="NCBI Taxonomy" id="2962936"/>
    <lineage>
        <taxon>Bacteria</taxon>
        <taxon>Pseudomonadati</taxon>
        <taxon>Pseudomonadota</taxon>
        <taxon>Alphaproteobacteria</taxon>
        <taxon>Hyphomicrobiales</taxon>
        <taxon>Alsobacteraceae</taxon>
        <taxon>Alsobacter</taxon>
    </lineage>
</organism>
<feature type="transmembrane region" description="Helical" evidence="1">
    <location>
        <begin position="317"/>
        <end position="339"/>
    </location>
</feature>
<proteinExistence type="predicted"/>
<evidence type="ECO:0000313" key="3">
    <source>
        <dbReference type="EMBL" id="MCP8938977.1"/>
    </source>
</evidence>
<name>A0ABT1LBV9_9HYPH</name>
<sequence length="397" mass="42731">MDAASPLSSTAAPAATAHARLTSIDMVRGLAIVLMALDHTRDFFGASGQNPRDVTDAALFLTRWATHFCAPTFIMLAGVSAFLYGSHGRAPGEVSRFLLTRGLWIVFVEFTFVNFGWNLTLTSGLFVAQVMWAIGVSMIVLAGLVHLPRAAVAAVAVALIAGHNLLDGIRPEALGPLAFAWTLLHVPGKLQLAPGVELLVVYPLVPWPGVMALGYAVGPVFKADPARRRALLLGAGAALLAGFVALRASNLYGDPQPWRHGDTALQTALSFLDCEKYPPSLLYLAMTLGPAFILLALSEGARGRLADTLTMFGRVPFLFYVVHLPVIHLLAVAMAWLTVGETGWLIGAFVPPKPPGYGLGLPGVYAVWLAVLALMYPLCRRFADLKSRRHDWWLSYL</sequence>
<feature type="transmembrane region" description="Helical" evidence="1">
    <location>
        <begin position="150"/>
        <end position="166"/>
    </location>
</feature>
<feature type="transmembrane region" description="Helical" evidence="1">
    <location>
        <begin position="64"/>
        <end position="85"/>
    </location>
</feature>
<dbReference type="Pfam" id="PF07786">
    <property type="entry name" value="HGSNAT_cat"/>
    <property type="match status" value="1"/>
</dbReference>